<dbReference type="RefSeq" id="WP_237854293.1">
    <property type="nucleotide sequence ID" value="NZ_JAKLWS010000012.1"/>
</dbReference>
<name>A0ABS9KDY6_9BACT</name>
<dbReference type="Proteomes" id="UP001165366">
    <property type="component" value="Unassembled WGS sequence"/>
</dbReference>
<evidence type="ECO:0008006" key="3">
    <source>
        <dbReference type="Google" id="ProtNLM"/>
    </source>
</evidence>
<gene>
    <name evidence="1" type="ORF">L6773_10745</name>
</gene>
<reference evidence="1" key="1">
    <citation type="submission" date="2022-01" db="EMBL/GenBank/DDBJ databases">
        <authorList>
            <person name="Wang Y."/>
        </authorList>
    </citation>
    <scope>NUCLEOTIDE SEQUENCE</scope>
    <source>
        <strain evidence="1">WB101</strain>
    </source>
</reference>
<organism evidence="1 2">
    <name type="scientific">Rhodohalobacter sulfatireducens</name>
    <dbReference type="NCBI Taxonomy" id="2911366"/>
    <lineage>
        <taxon>Bacteria</taxon>
        <taxon>Pseudomonadati</taxon>
        <taxon>Balneolota</taxon>
        <taxon>Balneolia</taxon>
        <taxon>Balneolales</taxon>
        <taxon>Balneolaceae</taxon>
        <taxon>Rhodohalobacter</taxon>
    </lineage>
</organism>
<dbReference type="PROSITE" id="PS51257">
    <property type="entry name" value="PROKAR_LIPOPROTEIN"/>
    <property type="match status" value="1"/>
</dbReference>
<sequence length="121" mass="13841">MRRLLSNIALFLITLLLISCSGSVSDLSKKDVSLNIENEHLLVKNNFNHSIYYFAVESGVAAQINWAPLSTEENRVRPGRLKSIPLDSIHAYDPGEEILFYYWSQKEPKNNNIKFQSIQSQ</sequence>
<protein>
    <recommendedName>
        <fullName evidence="3">Lipoprotein</fullName>
    </recommendedName>
</protein>
<accession>A0ABS9KDY6</accession>
<proteinExistence type="predicted"/>
<keyword evidence="2" id="KW-1185">Reference proteome</keyword>
<evidence type="ECO:0000313" key="1">
    <source>
        <dbReference type="EMBL" id="MCG2589048.1"/>
    </source>
</evidence>
<evidence type="ECO:0000313" key="2">
    <source>
        <dbReference type="Proteomes" id="UP001165366"/>
    </source>
</evidence>
<dbReference type="EMBL" id="JAKLWS010000012">
    <property type="protein sequence ID" value="MCG2589048.1"/>
    <property type="molecule type" value="Genomic_DNA"/>
</dbReference>
<comment type="caution">
    <text evidence="1">The sequence shown here is derived from an EMBL/GenBank/DDBJ whole genome shotgun (WGS) entry which is preliminary data.</text>
</comment>
<reference evidence="1" key="2">
    <citation type="submission" date="2024-05" db="EMBL/GenBank/DDBJ databases">
        <title>Rhodohalobacter halophilus gen. nov., sp. nov., a moderately halophilic member of the family Balneolaceae.</title>
        <authorList>
            <person name="Xia J."/>
        </authorList>
    </citation>
    <scope>NUCLEOTIDE SEQUENCE</scope>
    <source>
        <strain evidence="1">WB101</strain>
    </source>
</reference>